<gene>
    <name evidence="1" type="ORF">BDZ94DRAFT_1282512</name>
</gene>
<evidence type="ECO:0000313" key="1">
    <source>
        <dbReference type="EMBL" id="KAF9463314.1"/>
    </source>
</evidence>
<dbReference type="Pfam" id="PF20180">
    <property type="entry name" value="UQCC2_CBP6"/>
    <property type="match status" value="1"/>
</dbReference>
<organism evidence="1 2">
    <name type="scientific">Collybia nuda</name>
    <dbReference type="NCBI Taxonomy" id="64659"/>
    <lineage>
        <taxon>Eukaryota</taxon>
        <taxon>Fungi</taxon>
        <taxon>Dikarya</taxon>
        <taxon>Basidiomycota</taxon>
        <taxon>Agaricomycotina</taxon>
        <taxon>Agaricomycetes</taxon>
        <taxon>Agaricomycetidae</taxon>
        <taxon>Agaricales</taxon>
        <taxon>Tricholomatineae</taxon>
        <taxon>Clitocybaceae</taxon>
        <taxon>Collybia</taxon>
    </lineage>
</organism>
<dbReference type="EMBL" id="MU150263">
    <property type="protein sequence ID" value="KAF9463314.1"/>
    <property type="molecule type" value="Genomic_DNA"/>
</dbReference>
<sequence length="107" mass="12177">MATVKAPTKLAQKLSAIASTWVKDPFRPNIQLPTLLYSLSTHPRLTPQAVQAARALRDNDVYKQYPLSKKILQPTSAPLHYDRLVEGYEKSAQGIGRPWWKVFFGIW</sequence>
<name>A0A9P6CJY3_9AGAR</name>
<proteinExistence type="predicted"/>
<accession>A0A9P6CJY3</accession>
<evidence type="ECO:0000313" key="2">
    <source>
        <dbReference type="Proteomes" id="UP000807353"/>
    </source>
</evidence>
<protein>
    <submittedName>
        <fullName evidence="1">Uncharacterized protein</fullName>
    </submittedName>
</protein>
<dbReference type="OrthoDB" id="2107880at2759"/>
<reference evidence="1" key="1">
    <citation type="submission" date="2020-11" db="EMBL/GenBank/DDBJ databases">
        <authorList>
            <consortium name="DOE Joint Genome Institute"/>
            <person name="Ahrendt S."/>
            <person name="Riley R."/>
            <person name="Andreopoulos W."/>
            <person name="Labutti K."/>
            <person name="Pangilinan J."/>
            <person name="Ruiz-Duenas F.J."/>
            <person name="Barrasa J.M."/>
            <person name="Sanchez-Garcia M."/>
            <person name="Camarero S."/>
            <person name="Miyauchi S."/>
            <person name="Serrano A."/>
            <person name="Linde D."/>
            <person name="Babiker R."/>
            <person name="Drula E."/>
            <person name="Ayuso-Fernandez I."/>
            <person name="Pacheco R."/>
            <person name="Padilla G."/>
            <person name="Ferreira P."/>
            <person name="Barriuso J."/>
            <person name="Kellner H."/>
            <person name="Castanera R."/>
            <person name="Alfaro M."/>
            <person name="Ramirez L."/>
            <person name="Pisabarro A.G."/>
            <person name="Kuo A."/>
            <person name="Tritt A."/>
            <person name="Lipzen A."/>
            <person name="He G."/>
            <person name="Yan M."/>
            <person name="Ng V."/>
            <person name="Cullen D."/>
            <person name="Martin F."/>
            <person name="Rosso M.-N."/>
            <person name="Henrissat B."/>
            <person name="Hibbett D."/>
            <person name="Martinez A.T."/>
            <person name="Grigoriev I.V."/>
        </authorList>
    </citation>
    <scope>NUCLEOTIDE SEQUENCE</scope>
    <source>
        <strain evidence="1">CBS 247.69</strain>
    </source>
</reference>
<comment type="caution">
    <text evidence="1">The sequence shown here is derived from an EMBL/GenBank/DDBJ whole genome shotgun (WGS) entry which is preliminary data.</text>
</comment>
<dbReference type="Proteomes" id="UP000807353">
    <property type="component" value="Unassembled WGS sequence"/>
</dbReference>
<dbReference type="AlphaFoldDB" id="A0A9P6CJY3"/>
<keyword evidence="2" id="KW-1185">Reference proteome</keyword>